<evidence type="ECO:0000313" key="2">
    <source>
        <dbReference type="Proteomes" id="UP000001700"/>
    </source>
</evidence>
<dbReference type="KEGG" id="rip:RIEPE_0511"/>
<protein>
    <submittedName>
        <fullName evidence="1">Uncharacterized protein</fullName>
    </submittedName>
</protein>
<dbReference type="AlphaFoldDB" id="D4G8T9"/>
<accession>D4G8T9</accession>
<keyword evidence="2" id="KW-1185">Reference proteome</keyword>
<organism evidence="1 2">
    <name type="scientific">Riesia pediculicola (strain USDA)</name>
    <dbReference type="NCBI Taxonomy" id="515618"/>
    <lineage>
        <taxon>Bacteria</taxon>
        <taxon>Pseudomonadati</taxon>
        <taxon>Pseudomonadota</taxon>
        <taxon>Gammaproteobacteria</taxon>
        <taxon>Enterobacterales</taxon>
        <taxon>Enterobacteriaceae</taxon>
        <taxon>Candidatus Riesia</taxon>
    </lineage>
</organism>
<reference evidence="1" key="1">
    <citation type="submission" date="2008-05" db="EMBL/GenBank/DDBJ databases">
        <title>Genome sequence of Riesia pediculicola USDA.</title>
        <authorList>
            <person name="Kirkness E.F."/>
        </authorList>
    </citation>
    <scope>NUCLEOTIDE SEQUENCE [LARGE SCALE GENOMIC DNA]</scope>
    <source>
        <strain evidence="1">USDA</strain>
    </source>
</reference>
<dbReference type="Proteomes" id="UP000001700">
    <property type="component" value="Chromosome"/>
</dbReference>
<name>D4G8T9_RIEPU</name>
<gene>
    <name evidence="1" type="ordered locus">RIEPE_0511</name>
</gene>
<sequence>MIFIKNLKLNLKKFKDSLISFIRVKNDSSKESNTNKTYFKELS</sequence>
<proteinExistence type="predicted"/>
<dbReference type="HOGENOM" id="CLU_3238974_0_0_6"/>
<dbReference type="EMBL" id="CP001085">
    <property type="protein sequence ID" value="ADD79917.1"/>
    <property type="molecule type" value="Genomic_DNA"/>
</dbReference>
<evidence type="ECO:0000313" key="1">
    <source>
        <dbReference type="EMBL" id="ADD79917.1"/>
    </source>
</evidence>